<dbReference type="AlphaFoldDB" id="A0AAN7WK58"/>
<reference evidence="6" key="1">
    <citation type="submission" date="2023-07" db="EMBL/GenBank/DDBJ databases">
        <title>A draft genome of Kazachstania heterogenica Y-27499.</title>
        <authorList>
            <person name="Donic C."/>
            <person name="Kralova J.S."/>
            <person name="Fidel L."/>
            <person name="Ben-Dor S."/>
            <person name="Jung S."/>
        </authorList>
    </citation>
    <scope>NUCLEOTIDE SEQUENCE [LARGE SCALE GENOMIC DNA]</scope>
    <source>
        <strain evidence="6">Y27499</strain>
    </source>
</reference>
<dbReference type="PANTHER" id="PTHR12400:SF103">
    <property type="entry name" value="INOSITOL POLYPHOSPHATE MULTIKINASE"/>
    <property type="match status" value="1"/>
</dbReference>
<dbReference type="Gene3D" id="3.30.470.160">
    <property type="entry name" value="Inositol polyphosphate kinase"/>
    <property type="match status" value="1"/>
</dbReference>
<keyword evidence="2 4" id="KW-0808">Transferase</keyword>
<dbReference type="EMBL" id="JAWIZZ010000023">
    <property type="protein sequence ID" value="KAK5781955.1"/>
    <property type="molecule type" value="Genomic_DNA"/>
</dbReference>
<dbReference type="InterPro" id="IPR005522">
    <property type="entry name" value="IPK"/>
</dbReference>
<dbReference type="GO" id="GO:0046854">
    <property type="term" value="P:phosphatidylinositol phosphate biosynthetic process"/>
    <property type="evidence" value="ECO:0007669"/>
    <property type="project" value="TreeGrafter"/>
</dbReference>
<evidence type="ECO:0000256" key="4">
    <source>
        <dbReference type="RuleBase" id="RU363090"/>
    </source>
</evidence>
<dbReference type="GO" id="GO:0008440">
    <property type="term" value="F:inositol-1,4,5-trisphosphate 3-kinase activity"/>
    <property type="evidence" value="ECO:0007669"/>
    <property type="project" value="TreeGrafter"/>
</dbReference>
<keyword evidence="6" id="KW-1185">Reference proteome</keyword>
<sequence length="385" mass="43844">MSSFKILEDKAAGHDGTLTDNDGLLIFKPLNEQELQFYQKIQSRYQNRNVNNTEHNGLYCGEADDENDDDEIPLQTWMPTFLGVLNEGKQMDTHGNHSYSSTSGNMTIIPDDSDIHLQTIQIANPLNNDSSGAGEKRYLVLENLLAGFNKPNIMDIKLGKILYDENASLDKKQRLQNISNTSTSGSLGFRICGMQLQKNSAFNLDPKYFDTRKTTNGTTDNESIEYILVNKIFGRSRTIDNIKDAITLYFNNQNLSKRRINILIDMFLTRLQLFYNTLLSEEVRMISSSLLFIYEGDHNRWDLKNDEDDVLNNVFIEDDSDMEDDEGVDDTAELMKNSQKYPLSSMTLIDFAHSKLTPGEGYDENVIEGVESLINIFIKIKEEST</sequence>
<dbReference type="GO" id="GO:0000824">
    <property type="term" value="F:inositol-1,4,5,6-tetrakisphosphate 3-kinase activity"/>
    <property type="evidence" value="ECO:0007669"/>
    <property type="project" value="TreeGrafter"/>
</dbReference>
<comment type="similarity">
    <text evidence="1 4">Belongs to the inositol phosphokinase (IPK) family.</text>
</comment>
<comment type="caution">
    <text evidence="5">The sequence shown here is derived from an EMBL/GenBank/DDBJ whole genome shotgun (WGS) entry which is preliminary data.</text>
</comment>
<accession>A0AAN7WK58</accession>
<evidence type="ECO:0000313" key="6">
    <source>
        <dbReference type="Proteomes" id="UP001306508"/>
    </source>
</evidence>
<organism evidence="5 6">
    <name type="scientific">Arxiozyma heterogenica</name>
    <dbReference type="NCBI Taxonomy" id="278026"/>
    <lineage>
        <taxon>Eukaryota</taxon>
        <taxon>Fungi</taxon>
        <taxon>Dikarya</taxon>
        <taxon>Ascomycota</taxon>
        <taxon>Saccharomycotina</taxon>
        <taxon>Saccharomycetes</taxon>
        <taxon>Saccharomycetales</taxon>
        <taxon>Saccharomycetaceae</taxon>
        <taxon>Arxiozyma</taxon>
    </lineage>
</organism>
<gene>
    <name evidence="5" type="ORF">RI543_000608</name>
</gene>
<dbReference type="Proteomes" id="UP001306508">
    <property type="component" value="Unassembled WGS sequence"/>
</dbReference>
<dbReference type="GO" id="GO:0005737">
    <property type="term" value="C:cytoplasm"/>
    <property type="evidence" value="ECO:0007669"/>
    <property type="project" value="TreeGrafter"/>
</dbReference>
<evidence type="ECO:0000256" key="1">
    <source>
        <dbReference type="ARBA" id="ARBA00007374"/>
    </source>
</evidence>
<dbReference type="GO" id="GO:0005634">
    <property type="term" value="C:nucleus"/>
    <property type="evidence" value="ECO:0007669"/>
    <property type="project" value="TreeGrafter"/>
</dbReference>
<keyword evidence="3 4" id="KW-0418">Kinase</keyword>
<dbReference type="SUPFAM" id="SSF56104">
    <property type="entry name" value="SAICAR synthase-like"/>
    <property type="match status" value="1"/>
</dbReference>
<dbReference type="PANTHER" id="PTHR12400">
    <property type="entry name" value="INOSITOL POLYPHOSPHATE KINASE"/>
    <property type="match status" value="1"/>
</dbReference>
<evidence type="ECO:0000313" key="5">
    <source>
        <dbReference type="EMBL" id="KAK5781955.1"/>
    </source>
</evidence>
<evidence type="ECO:0000256" key="2">
    <source>
        <dbReference type="ARBA" id="ARBA00022679"/>
    </source>
</evidence>
<dbReference type="GO" id="GO:0032958">
    <property type="term" value="P:inositol phosphate biosynthetic process"/>
    <property type="evidence" value="ECO:0007669"/>
    <property type="project" value="InterPro"/>
</dbReference>
<name>A0AAN7WK58_9SACH</name>
<evidence type="ECO:0000256" key="3">
    <source>
        <dbReference type="ARBA" id="ARBA00022777"/>
    </source>
</evidence>
<dbReference type="EC" id="2.7.-.-" evidence="4"/>
<dbReference type="Pfam" id="PF03770">
    <property type="entry name" value="IPK"/>
    <property type="match status" value="1"/>
</dbReference>
<proteinExistence type="inferred from homology"/>
<protein>
    <recommendedName>
        <fullName evidence="4">Kinase</fullName>
        <ecNumber evidence="4">2.7.-.-</ecNumber>
    </recommendedName>
</protein>
<dbReference type="InterPro" id="IPR038286">
    <property type="entry name" value="IPK_sf"/>
</dbReference>